<organism evidence="9 10">
    <name type="scientific">Linnemannia elongata AG-77</name>
    <dbReference type="NCBI Taxonomy" id="1314771"/>
    <lineage>
        <taxon>Eukaryota</taxon>
        <taxon>Fungi</taxon>
        <taxon>Fungi incertae sedis</taxon>
        <taxon>Mucoromycota</taxon>
        <taxon>Mortierellomycotina</taxon>
        <taxon>Mortierellomycetes</taxon>
        <taxon>Mortierellales</taxon>
        <taxon>Mortierellaceae</taxon>
        <taxon>Linnemannia</taxon>
    </lineage>
</organism>
<dbReference type="Pfam" id="PF00520">
    <property type="entry name" value="Ion_trans"/>
    <property type="match status" value="1"/>
</dbReference>
<evidence type="ECO:0000313" key="10">
    <source>
        <dbReference type="Proteomes" id="UP000078512"/>
    </source>
</evidence>
<comment type="subcellular location">
    <subcellularLocation>
        <location evidence="1">Membrane</location>
        <topology evidence="1">Multi-pass membrane protein</topology>
    </subcellularLocation>
</comment>
<dbReference type="InterPro" id="IPR036322">
    <property type="entry name" value="WD40_repeat_dom_sf"/>
</dbReference>
<feature type="transmembrane region" description="Helical" evidence="7">
    <location>
        <begin position="1301"/>
        <end position="1330"/>
    </location>
</feature>
<feature type="region of interest" description="Disordered" evidence="6">
    <location>
        <begin position="1394"/>
        <end position="1418"/>
    </location>
</feature>
<evidence type="ECO:0000256" key="4">
    <source>
        <dbReference type="ARBA" id="ARBA00022989"/>
    </source>
</evidence>
<feature type="region of interest" description="Disordered" evidence="6">
    <location>
        <begin position="1"/>
        <end position="29"/>
    </location>
</feature>
<keyword evidence="3" id="KW-0677">Repeat</keyword>
<evidence type="ECO:0000256" key="2">
    <source>
        <dbReference type="ARBA" id="ARBA00022692"/>
    </source>
</evidence>
<dbReference type="PANTHER" id="PTHR10582:SF2">
    <property type="entry name" value="INACTIVE"/>
    <property type="match status" value="1"/>
</dbReference>
<feature type="domain" description="Ion transport" evidence="8">
    <location>
        <begin position="1103"/>
        <end position="1335"/>
    </location>
</feature>
<feature type="transmembrane region" description="Helical" evidence="7">
    <location>
        <begin position="1197"/>
        <end position="1215"/>
    </location>
</feature>
<proteinExistence type="predicted"/>
<dbReference type="PANTHER" id="PTHR10582">
    <property type="entry name" value="TRANSIENT RECEPTOR POTENTIAL ION CHANNEL PROTEIN"/>
    <property type="match status" value="1"/>
</dbReference>
<accession>A0A197KEX3</accession>
<protein>
    <recommendedName>
        <fullName evidence="8">Ion transport domain-containing protein</fullName>
    </recommendedName>
</protein>
<evidence type="ECO:0000256" key="3">
    <source>
        <dbReference type="ARBA" id="ARBA00022737"/>
    </source>
</evidence>
<keyword evidence="4 7" id="KW-1133">Transmembrane helix</keyword>
<reference evidence="9 10" key="1">
    <citation type="submission" date="2016-05" db="EMBL/GenBank/DDBJ databases">
        <title>Genome sequencing reveals origins of a unique bacterial endosymbiosis in the earliest lineages of terrestrial Fungi.</title>
        <authorList>
            <consortium name="DOE Joint Genome Institute"/>
            <person name="Uehling J."/>
            <person name="Gryganskyi A."/>
            <person name="Hameed K."/>
            <person name="Tschaplinski T."/>
            <person name="Misztal P."/>
            <person name="Wu S."/>
            <person name="Desiro A."/>
            <person name="Vande Pol N."/>
            <person name="Du Z.-Y."/>
            <person name="Zienkiewicz A."/>
            <person name="Zienkiewicz K."/>
            <person name="Morin E."/>
            <person name="Tisserant E."/>
            <person name="Splivallo R."/>
            <person name="Hainaut M."/>
            <person name="Henrissat B."/>
            <person name="Ohm R."/>
            <person name="Kuo A."/>
            <person name="Yan J."/>
            <person name="Lipzen A."/>
            <person name="Nolan M."/>
            <person name="Labutti K."/>
            <person name="Barry K."/>
            <person name="Goldstein A."/>
            <person name="Labbe J."/>
            <person name="Schadt C."/>
            <person name="Tuskan G."/>
            <person name="Grigoriev I."/>
            <person name="Martin F."/>
            <person name="Vilgalys R."/>
            <person name="Bonito G."/>
        </authorList>
    </citation>
    <scope>NUCLEOTIDE SEQUENCE [LARGE SCALE GENOMIC DNA]</scope>
    <source>
        <strain evidence="9 10">AG-77</strain>
    </source>
</reference>
<dbReference type="SUPFAM" id="SSF50978">
    <property type="entry name" value="WD40 repeat-like"/>
    <property type="match status" value="1"/>
</dbReference>
<evidence type="ECO:0000313" key="9">
    <source>
        <dbReference type="EMBL" id="OAQ34934.1"/>
    </source>
</evidence>
<feature type="transmembrane region" description="Helical" evidence="7">
    <location>
        <begin position="1235"/>
        <end position="1255"/>
    </location>
</feature>
<evidence type="ECO:0000259" key="8">
    <source>
        <dbReference type="Pfam" id="PF00520"/>
    </source>
</evidence>
<feature type="transmembrane region" description="Helical" evidence="7">
    <location>
        <begin position="1166"/>
        <end position="1185"/>
    </location>
</feature>
<dbReference type="GO" id="GO:0005886">
    <property type="term" value="C:plasma membrane"/>
    <property type="evidence" value="ECO:0007669"/>
    <property type="project" value="TreeGrafter"/>
</dbReference>
<keyword evidence="2 7" id="KW-0812">Transmembrane</keyword>
<sequence>MADLIVDIPDDAGTAPGQEESVRAERSSGSMETVLGIFEAKHIHWRSLSLLSLSSLDSIHPHLQQHEKYKMNQYRLAPHHLDSPVNSSKSTNSSVSALDLQMEPLMDKHSRRGIRPEPVPDEAPFESSSMAIFIPGLATTPESSRPGTPIKWYFNMAARQPVELHDYSMVNIEQEPLSVHASCQRINWNLLDRDMSEGLYDITLGLSIKGLVLETVESISITVVKQSHSEPTEIITSNDLRNMKTNPRIPKVNGVIRLKLHQQVLKSSKEECKGDIKFVMDIRTLPDAKVDSGSIVMYYMETCRNVFGDDISVSGDGFHVVTLATMAAPTTLGPRAPRATQQTQAGSLVMEVWDVRNHSNISPVRVARHTKQDISSMFRVFTHRANININQHSQPMSRCTLENVDSRPDLKAYIGNGRFHFTSNPGAELDKELFIACDGKALNLYNPFKQWSHIRRIPLDEEFSLGYYDLGTALSKHLRGRHLALTSRSKQHIAVWNIEQGAVVSFMDRQTANAFALSFDGLLMAFVRRQHISLHSTTTGIMIGACHLEELTSKHIVSSVSFIEGDKRIMVETNYKDPNLGPQHLGFIIDTTTLVVEDRYFLPPKVFSHHSSVDSERLVCLHHYTLGLIHLNDRIVSTPASLQRTRCDNHCTAKWSTLNILPTALLVPSSGLHFKAQKLPASASSPASVAITASKNGSPSDEKLIFQVPGNYDIAAFLPSHSCLVVQRSSLLMIWKLPRTISGNHQLILVHNLGADQVWRVCREQRIFSHDPHPRTSERNVYLDIEHPFTFDNSECFMGGMAALVLQFADANEAYRSHLFQYLGRHINTYPDQQDTLTSVLGHIYSAWSSDAHALYCSFLKALLYSPSTRRIPRPDLEKTLNPLMIFLDLSKKNPQAIALAEIIIDYCIDMAKVNRDPSFLAPVSRSLATLVERKGPHSELALKTLRGFAYVPVSHRSYVIEHHIISYPPIECWKFWTRERTKLFYTPDPILQLSTLPTEDPSSANFTRELYAANYDLLWKLRQGADKSVLFLAKPIQGQNHYSWPIFLFHMIAQKFGVTGNLSVECHPFDLKELDNPAIAALVDYKWNTIGYRYWLVRFLGQCCYYVLVLVAVFKQVYGDHTETLRGLFITVIIASALFLFLEVIQYFNNPKRYFSPTFRRYNYADLLAFLTPMFGSIYQLLIISGHVSGDTNLGFLSYSVLFICLHMLFELRVAKSVCHFVTIIIQVIKTIRVFFFIFAAGLLGFTIAMLHLLRGCVNSSCSNLSEDFPTNFLEAISAVYFVMGGRYDPFDKDFKSGGFAFHFMLVVFFFFTAILMLNVLIALINLAFNDGDQTWRLTWLENRMRYVESAENMTYINPAFRETQSCFPSTVFYSATPQQVRNYDRETKQLIEDSAPTVARPDGASKGGGGDDDNTSMQLHFEQKLAIDELRSELKCGLKEELRFLRDENALLRVQVSELQEQFTTLPAQIAALLRADETQPGRARRPS</sequence>
<dbReference type="InterPro" id="IPR005821">
    <property type="entry name" value="Ion_trans_dom"/>
</dbReference>
<dbReference type="Proteomes" id="UP000078512">
    <property type="component" value="Unassembled WGS sequence"/>
</dbReference>
<feature type="transmembrane region" description="Helical" evidence="7">
    <location>
        <begin position="1127"/>
        <end position="1146"/>
    </location>
</feature>
<evidence type="ECO:0000256" key="1">
    <source>
        <dbReference type="ARBA" id="ARBA00004141"/>
    </source>
</evidence>
<dbReference type="OrthoDB" id="2352140at2759"/>
<name>A0A197KEX3_9FUNG</name>
<dbReference type="InterPro" id="IPR024862">
    <property type="entry name" value="TRPV"/>
</dbReference>
<dbReference type="STRING" id="1314771.A0A197KEX3"/>
<gene>
    <name evidence="9" type="ORF">K457DRAFT_28260</name>
</gene>
<dbReference type="EMBL" id="KV442016">
    <property type="protein sequence ID" value="OAQ34934.1"/>
    <property type="molecule type" value="Genomic_DNA"/>
</dbReference>
<dbReference type="GO" id="GO:0098703">
    <property type="term" value="P:calcium ion import across plasma membrane"/>
    <property type="evidence" value="ECO:0007669"/>
    <property type="project" value="TreeGrafter"/>
</dbReference>
<feature type="transmembrane region" description="Helical" evidence="7">
    <location>
        <begin position="1096"/>
        <end position="1115"/>
    </location>
</feature>
<evidence type="ECO:0000256" key="5">
    <source>
        <dbReference type="ARBA" id="ARBA00023136"/>
    </source>
</evidence>
<evidence type="ECO:0000256" key="6">
    <source>
        <dbReference type="SAM" id="MobiDB-lite"/>
    </source>
</evidence>
<evidence type="ECO:0000256" key="7">
    <source>
        <dbReference type="SAM" id="Phobius"/>
    </source>
</evidence>
<dbReference type="GO" id="GO:0005216">
    <property type="term" value="F:monoatomic ion channel activity"/>
    <property type="evidence" value="ECO:0007669"/>
    <property type="project" value="InterPro"/>
</dbReference>
<keyword evidence="10" id="KW-1185">Reference proteome</keyword>
<keyword evidence="5 7" id="KW-0472">Membrane</keyword>